<feature type="domain" description="Tryptophan synthase beta chain-like PALP" evidence="2">
    <location>
        <begin position="52"/>
        <end position="361"/>
    </location>
</feature>
<dbReference type="InterPro" id="IPR050214">
    <property type="entry name" value="Cys_Synth/Cystath_Beta-Synth"/>
</dbReference>
<keyword evidence="1" id="KW-0732">Signal</keyword>
<dbReference type="Proteomes" id="UP000887575">
    <property type="component" value="Unassembled WGS sequence"/>
</dbReference>
<evidence type="ECO:0000313" key="3">
    <source>
        <dbReference type="Proteomes" id="UP000887575"/>
    </source>
</evidence>
<feature type="chain" id="PRO_5042238814" description="Tryptophan synthase beta chain-like PALP domain-containing protein" evidence="1">
    <location>
        <begin position="18"/>
        <end position="421"/>
    </location>
</feature>
<protein>
    <recommendedName>
        <fullName evidence="2">Tryptophan synthase beta chain-like PALP domain-containing protein</fullName>
    </recommendedName>
</protein>
<evidence type="ECO:0000259" key="2">
    <source>
        <dbReference type="Pfam" id="PF00291"/>
    </source>
</evidence>
<organism evidence="3 4">
    <name type="scientific">Mesorhabditis belari</name>
    <dbReference type="NCBI Taxonomy" id="2138241"/>
    <lineage>
        <taxon>Eukaryota</taxon>
        <taxon>Metazoa</taxon>
        <taxon>Ecdysozoa</taxon>
        <taxon>Nematoda</taxon>
        <taxon>Chromadorea</taxon>
        <taxon>Rhabditida</taxon>
        <taxon>Rhabditina</taxon>
        <taxon>Rhabditomorpha</taxon>
        <taxon>Rhabditoidea</taxon>
        <taxon>Rhabditidae</taxon>
        <taxon>Mesorhabditinae</taxon>
        <taxon>Mesorhabditis</taxon>
    </lineage>
</organism>
<proteinExistence type="predicted"/>
<accession>A0AAF3FK68</accession>
<dbReference type="AlphaFoldDB" id="A0AAF3FK68"/>
<dbReference type="Gene3D" id="3.40.50.1100">
    <property type="match status" value="2"/>
</dbReference>
<reference evidence="4" key="1">
    <citation type="submission" date="2024-02" db="UniProtKB">
        <authorList>
            <consortium name="WormBaseParasite"/>
        </authorList>
    </citation>
    <scope>IDENTIFICATION</scope>
</reference>
<dbReference type="InterPro" id="IPR036052">
    <property type="entry name" value="TrpB-like_PALP_sf"/>
</dbReference>
<dbReference type="SUPFAM" id="SSF53686">
    <property type="entry name" value="Tryptophan synthase beta subunit-like PLP-dependent enzymes"/>
    <property type="match status" value="1"/>
</dbReference>
<dbReference type="PANTHER" id="PTHR10314">
    <property type="entry name" value="CYSTATHIONINE BETA-SYNTHASE"/>
    <property type="match status" value="1"/>
</dbReference>
<keyword evidence="3" id="KW-1185">Reference proteome</keyword>
<dbReference type="GO" id="GO:0019344">
    <property type="term" value="P:cysteine biosynthetic process"/>
    <property type="evidence" value="ECO:0007669"/>
    <property type="project" value="UniProtKB-ARBA"/>
</dbReference>
<sequence>MYINCLLLFGLFRFTITNLTSAPADQDRLTKSEQDWRSWAIGRLWEERAKFGHTPLIKYPVKGLPFLRLYIKNETATPTRSLKHRFAWALAMWSVVDGLVTQDSKTYESSSGNTAASEAYMYSAIGVPFYAVVSHDLEQAKINNIQGNHGQIIKTDNSLRGQLAKETAANTSGFYVNQHGNAEKAEEFTESGDYKYESGNVFHEALAQLRDDSSVTKKDVDYFVHGAGTGGTITSVGRYIDRYNLPTKVVMADTEFSVYYDYVLNNSFKNESGMKLWKEPGVPGVGYGFEVEPVIFGDTTSLVASIIDEVVKLPDIATAAGFREFNSRGLHGGPSSALNMLGALKIALKNKNSPKPISIVTLLNDPADFYLNNYFNDTWIEEMFKDRGGMKALNCWRWEIASTLDRGTDFLENGMQNCKPN</sequence>
<evidence type="ECO:0000256" key="1">
    <source>
        <dbReference type="SAM" id="SignalP"/>
    </source>
</evidence>
<dbReference type="Pfam" id="PF00291">
    <property type="entry name" value="PALP"/>
    <property type="match status" value="1"/>
</dbReference>
<feature type="signal peptide" evidence="1">
    <location>
        <begin position="1"/>
        <end position="17"/>
    </location>
</feature>
<evidence type="ECO:0000313" key="4">
    <source>
        <dbReference type="WBParaSite" id="MBELARI_LOCUS7517"/>
    </source>
</evidence>
<name>A0AAF3FK68_9BILA</name>
<dbReference type="WBParaSite" id="MBELARI_LOCUS7517">
    <property type="protein sequence ID" value="MBELARI_LOCUS7517"/>
    <property type="gene ID" value="MBELARI_LOCUS7517"/>
</dbReference>
<dbReference type="InterPro" id="IPR001926">
    <property type="entry name" value="TrpB-like_PALP"/>
</dbReference>